<organism evidence="3 4">
    <name type="scientific">Pyronema omphalodes (strain CBS 100304)</name>
    <name type="common">Pyronema confluens</name>
    <dbReference type="NCBI Taxonomy" id="1076935"/>
    <lineage>
        <taxon>Eukaryota</taxon>
        <taxon>Fungi</taxon>
        <taxon>Dikarya</taxon>
        <taxon>Ascomycota</taxon>
        <taxon>Pezizomycotina</taxon>
        <taxon>Pezizomycetes</taxon>
        <taxon>Pezizales</taxon>
        <taxon>Pyronemataceae</taxon>
        <taxon>Pyronema</taxon>
    </lineage>
</organism>
<name>U4L0B1_PYROM</name>
<feature type="compositionally biased region" description="Polar residues" evidence="2">
    <location>
        <begin position="407"/>
        <end position="432"/>
    </location>
</feature>
<dbReference type="STRING" id="1076935.U4L0B1"/>
<evidence type="ECO:0000313" key="3">
    <source>
        <dbReference type="EMBL" id="CCX07994.1"/>
    </source>
</evidence>
<feature type="compositionally biased region" description="Basic and acidic residues" evidence="2">
    <location>
        <begin position="606"/>
        <end position="636"/>
    </location>
</feature>
<gene>
    <name evidence="3" type="ORF">PCON_07583</name>
</gene>
<dbReference type="Proteomes" id="UP000018144">
    <property type="component" value="Unassembled WGS sequence"/>
</dbReference>
<feature type="region of interest" description="Disordered" evidence="2">
    <location>
        <begin position="564"/>
        <end position="638"/>
    </location>
</feature>
<evidence type="ECO:0008006" key="5">
    <source>
        <dbReference type="Google" id="ProtNLM"/>
    </source>
</evidence>
<protein>
    <recommendedName>
        <fullName evidence="5">C2H2-type domain-containing protein</fullName>
    </recommendedName>
</protein>
<feature type="compositionally biased region" description="Acidic residues" evidence="2">
    <location>
        <begin position="165"/>
        <end position="174"/>
    </location>
</feature>
<evidence type="ECO:0000313" key="4">
    <source>
        <dbReference type="Proteomes" id="UP000018144"/>
    </source>
</evidence>
<sequence>MTTVHTVRNSMAPTAAPLSLPHQQAHTQFQNDQYQQYQYQQTQQNFFPSPNSAGHGMSPGYDAFQLNDPLVPNLINGLQYYEFTQRVLQHVQSNPDQGHHAKQTTIETHFDSFKDDLIKELRKLKEGFYMQYGVQVPTNKRRNDDEDPLSSHQNSPDNKKIRVDEDCESGDEEAPASPQGRWRCLYYEEDPEQYFHCKEKNYKRVSELRRHIKTHTLPHYCDKCGYRTAEERRLQSHKCESANRKKYPPVTEEDRMKHEQLARMGIKVGQMRTILFGKKSDAESINGHADDSESSEPSRQPSPTRLTYPNNIPNGGMNPMPINGLNPIPFYVTTSPQHPGLVATSHPSPPYGYLPTLHPTPPFRPGSTIPHSPVQGEAASYYHGTQRPDFTLYPQGLGAAYGAHTPSDGSNSSPSNYAQSPPMQYYTTQPEQDPSPVARVDSLNTFLQDVFPEVNDGPGATGGVINRAMPKEEIREMERNMKIREKAEKRAAKEERRRLGLEKGFLEKSRSFFLSLSSSSSSPGLCPDRKIFWRRSTAPATVPVAGQTLAVAAPLLPDAPSVSSLDAPENQNAQNTQGMNGTIMPTVKVTSPTPVNGEGTQNEEMVTEKTEGPAVKKEVPGEQGDKKEQGGEEEHTGFVGSLKRIFTLRLGARRSTN</sequence>
<feature type="region of interest" description="Disordered" evidence="2">
    <location>
        <begin position="401"/>
        <end position="436"/>
    </location>
</feature>
<feature type="compositionally biased region" description="Polar residues" evidence="2">
    <location>
        <begin position="588"/>
        <end position="604"/>
    </location>
</feature>
<accession>U4L0B1</accession>
<feature type="compositionally biased region" description="Polar residues" evidence="2">
    <location>
        <begin position="569"/>
        <end position="580"/>
    </location>
</feature>
<dbReference type="OrthoDB" id="5375387at2759"/>
<dbReference type="AlphaFoldDB" id="U4L0B1"/>
<keyword evidence="4" id="KW-1185">Reference proteome</keyword>
<feature type="region of interest" description="Disordered" evidence="2">
    <location>
        <begin position="135"/>
        <end position="178"/>
    </location>
</feature>
<keyword evidence="1" id="KW-0175">Coiled coil</keyword>
<dbReference type="EMBL" id="HF935386">
    <property type="protein sequence ID" value="CCX07994.1"/>
    <property type="molecule type" value="Genomic_DNA"/>
</dbReference>
<feature type="region of interest" description="Disordered" evidence="2">
    <location>
        <begin position="1"/>
        <end position="26"/>
    </location>
</feature>
<evidence type="ECO:0000256" key="1">
    <source>
        <dbReference type="SAM" id="Coils"/>
    </source>
</evidence>
<feature type="region of interest" description="Disordered" evidence="2">
    <location>
        <begin position="282"/>
        <end position="320"/>
    </location>
</feature>
<feature type="compositionally biased region" description="Low complexity" evidence="2">
    <location>
        <begin position="295"/>
        <end position="320"/>
    </location>
</feature>
<feature type="compositionally biased region" description="Polar residues" evidence="2">
    <location>
        <begin position="1"/>
        <end position="12"/>
    </location>
</feature>
<feature type="coiled-coil region" evidence="1">
    <location>
        <begin position="474"/>
        <end position="504"/>
    </location>
</feature>
<evidence type="ECO:0000256" key="2">
    <source>
        <dbReference type="SAM" id="MobiDB-lite"/>
    </source>
</evidence>
<reference evidence="3 4" key="1">
    <citation type="journal article" date="2013" name="PLoS Genet.">
        <title>The genome and development-dependent transcriptomes of Pyronema confluens: a window into fungal evolution.</title>
        <authorList>
            <person name="Traeger S."/>
            <person name="Altegoer F."/>
            <person name="Freitag M."/>
            <person name="Gabaldon T."/>
            <person name="Kempken F."/>
            <person name="Kumar A."/>
            <person name="Marcet-Houben M."/>
            <person name="Poggeler S."/>
            <person name="Stajich J.E."/>
            <person name="Nowrousian M."/>
        </authorList>
    </citation>
    <scope>NUCLEOTIDE SEQUENCE [LARGE SCALE GENOMIC DNA]</scope>
    <source>
        <strain evidence="4">CBS 100304</strain>
        <tissue evidence="3">Vegetative mycelium</tissue>
    </source>
</reference>
<proteinExistence type="predicted"/>